<proteinExistence type="predicted"/>
<protein>
    <submittedName>
        <fullName evidence="1">Uncharacterized protein</fullName>
    </submittedName>
</protein>
<dbReference type="AlphaFoldDB" id="A0A0E9XMF3"/>
<reference evidence="1" key="1">
    <citation type="submission" date="2014-11" db="EMBL/GenBank/DDBJ databases">
        <authorList>
            <person name="Amaro Gonzalez C."/>
        </authorList>
    </citation>
    <scope>NUCLEOTIDE SEQUENCE</scope>
</reference>
<evidence type="ECO:0000313" key="1">
    <source>
        <dbReference type="EMBL" id="JAI03612.1"/>
    </source>
</evidence>
<accession>A0A0E9XMF3</accession>
<dbReference type="EMBL" id="GBXM01004966">
    <property type="protein sequence ID" value="JAI03612.1"/>
    <property type="molecule type" value="Transcribed_RNA"/>
</dbReference>
<reference evidence="1" key="2">
    <citation type="journal article" date="2015" name="Fish Shellfish Immunol.">
        <title>Early steps in the European eel (Anguilla anguilla)-Vibrio vulnificus interaction in the gills: Role of the RtxA13 toxin.</title>
        <authorList>
            <person name="Callol A."/>
            <person name="Pajuelo D."/>
            <person name="Ebbesson L."/>
            <person name="Teles M."/>
            <person name="MacKenzie S."/>
            <person name="Amaro C."/>
        </authorList>
    </citation>
    <scope>NUCLEOTIDE SEQUENCE</scope>
</reference>
<organism evidence="1">
    <name type="scientific">Anguilla anguilla</name>
    <name type="common">European freshwater eel</name>
    <name type="synonym">Muraena anguilla</name>
    <dbReference type="NCBI Taxonomy" id="7936"/>
    <lineage>
        <taxon>Eukaryota</taxon>
        <taxon>Metazoa</taxon>
        <taxon>Chordata</taxon>
        <taxon>Craniata</taxon>
        <taxon>Vertebrata</taxon>
        <taxon>Euteleostomi</taxon>
        <taxon>Actinopterygii</taxon>
        <taxon>Neopterygii</taxon>
        <taxon>Teleostei</taxon>
        <taxon>Anguilliformes</taxon>
        <taxon>Anguillidae</taxon>
        <taxon>Anguilla</taxon>
    </lineage>
</organism>
<sequence length="22" mass="2792">MHRNSRYHLYSVDYLQKNKLLL</sequence>
<name>A0A0E9XMF3_ANGAN</name>